<dbReference type="Gene3D" id="3.40.190.80">
    <property type="match status" value="1"/>
</dbReference>
<dbReference type="EMBL" id="SLZW01000008">
    <property type="protein sequence ID" value="TCS61215.1"/>
    <property type="molecule type" value="Genomic_DNA"/>
</dbReference>
<dbReference type="GO" id="GO:0007165">
    <property type="term" value="P:signal transduction"/>
    <property type="evidence" value="ECO:0007669"/>
    <property type="project" value="TreeGrafter"/>
</dbReference>
<feature type="binding site" evidence="2">
    <location>
        <position position="68"/>
    </location>
    <ligand>
        <name>Mg(2+)</name>
        <dbReference type="ChEBI" id="CHEBI:18420"/>
        <label>1</label>
        <note>catalytic</note>
    </ligand>
</feature>
<sequence length="275" mass="30315">MNFDPQDVCRAIDDVAKQEILPFFRHLDADDIFNKGNRDVVTMVDLRAEKALSTALRKIAPASAVIGEEASEEDPNILNSLDDDRPFWIVDPLDGTKNFIAGRPVFAVIVAFCERGETQAGWIYDPCGEVMVHAHKGGGAWLGARPLGISDNLSPSQSTASLGPGMRKRLHAHTHARSGDRAPPPEIPERIVRYGCCGREYIDLALGKIQYAAYGGNLNVWDHAAGVLIHREAGGYSAIFPHEAPYRPQRYRHGEQLLLAPSPPSWASFRQKLMP</sequence>
<protein>
    <submittedName>
        <fullName evidence="3">Fructose-1,6-bisphosphatase/inositol monophosphatase family enzyme</fullName>
    </submittedName>
</protein>
<dbReference type="GO" id="GO:0006020">
    <property type="term" value="P:inositol metabolic process"/>
    <property type="evidence" value="ECO:0007669"/>
    <property type="project" value="TreeGrafter"/>
</dbReference>
<dbReference type="SUPFAM" id="SSF56655">
    <property type="entry name" value="Carbohydrate phosphatase"/>
    <property type="match status" value="1"/>
</dbReference>
<dbReference type="OrthoDB" id="9785695at2"/>
<dbReference type="Gene3D" id="3.30.540.10">
    <property type="entry name" value="Fructose-1,6-Bisphosphatase, subunit A, domain 1"/>
    <property type="match status" value="1"/>
</dbReference>
<feature type="binding site" evidence="2">
    <location>
        <position position="222"/>
    </location>
    <ligand>
        <name>Mg(2+)</name>
        <dbReference type="ChEBI" id="CHEBI:18420"/>
        <label>1</label>
        <note>catalytic</note>
    </ligand>
</feature>
<feature type="binding site" evidence="2">
    <location>
        <position position="91"/>
    </location>
    <ligand>
        <name>Mg(2+)</name>
        <dbReference type="ChEBI" id="CHEBI:18420"/>
        <label>1</label>
        <note>catalytic</note>
    </ligand>
</feature>
<keyword evidence="2" id="KW-0460">Magnesium</keyword>
<dbReference type="GO" id="GO:0008934">
    <property type="term" value="F:inositol monophosphate 1-phosphatase activity"/>
    <property type="evidence" value="ECO:0007669"/>
    <property type="project" value="TreeGrafter"/>
</dbReference>
<comment type="similarity">
    <text evidence="1">Belongs to the inositol monophosphatase superfamily.</text>
</comment>
<dbReference type="Pfam" id="PF00459">
    <property type="entry name" value="Inositol_P"/>
    <property type="match status" value="1"/>
</dbReference>
<dbReference type="Proteomes" id="UP000295304">
    <property type="component" value="Unassembled WGS sequence"/>
</dbReference>
<dbReference type="RefSeq" id="WP_132939519.1">
    <property type="nucleotide sequence ID" value="NZ_CP119676.1"/>
</dbReference>
<evidence type="ECO:0000313" key="3">
    <source>
        <dbReference type="EMBL" id="TCS61215.1"/>
    </source>
</evidence>
<evidence type="ECO:0000256" key="1">
    <source>
        <dbReference type="ARBA" id="ARBA00009759"/>
    </source>
</evidence>
<organism evidence="3 4">
    <name type="scientific">Varunaivibrio sulfuroxidans</name>
    <dbReference type="NCBI Taxonomy" id="1773489"/>
    <lineage>
        <taxon>Bacteria</taxon>
        <taxon>Pseudomonadati</taxon>
        <taxon>Pseudomonadota</taxon>
        <taxon>Alphaproteobacteria</taxon>
        <taxon>Rhodospirillales</taxon>
        <taxon>Magnetovibrionaceae</taxon>
        <taxon>Varunaivibrio</taxon>
    </lineage>
</organism>
<feature type="binding site" evidence="2">
    <location>
        <position position="93"/>
    </location>
    <ligand>
        <name>Mg(2+)</name>
        <dbReference type="ChEBI" id="CHEBI:18420"/>
        <label>2</label>
    </ligand>
</feature>
<dbReference type="InterPro" id="IPR000760">
    <property type="entry name" value="Inositol_monophosphatase-like"/>
</dbReference>
<keyword evidence="2" id="KW-0479">Metal-binding</keyword>
<dbReference type="PANTHER" id="PTHR20854:SF4">
    <property type="entry name" value="INOSITOL-1-MONOPHOSPHATASE-RELATED"/>
    <property type="match status" value="1"/>
</dbReference>
<gene>
    <name evidence="3" type="ORF">EDD55_10813</name>
</gene>
<dbReference type="GO" id="GO:0046872">
    <property type="term" value="F:metal ion binding"/>
    <property type="evidence" value="ECO:0007669"/>
    <property type="project" value="UniProtKB-KW"/>
</dbReference>
<reference evidence="3 4" key="1">
    <citation type="submission" date="2019-03" db="EMBL/GenBank/DDBJ databases">
        <title>Genomic Encyclopedia of Type Strains, Phase IV (KMG-IV): sequencing the most valuable type-strain genomes for metagenomic binning, comparative biology and taxonomic classification.</title>
        <authorList>
            <person name="Goeker M."/>
        </authorList>
    </citation>
    <scope>NUCLEOTIDE SEQUENCE [LARGE SCALE GENOMIC DNA]</scope>
    <source>
        <strain evidence="3 4">DSM 101688</strain>
    </source>
</reference>
<accession>A0A4R3J787</accession>
<evidence type="ECO:0000256" key="2">
    <source>
        <dbReference type="PIRSR" id="PIRSR600760-2"/>
    </source>
</evidence>
<evidence type="ECO:0000313" key="4">
    <source>
        <dbReference type="Proteomes" id="UP000295304"/>
    </source>
</evidence>
<dbReference type="AlphaFoldDB" id="A0A4R3J787"/>
<dbReference type="PRINTS" id="PR00377">
    <property type="entry name" value="IMPHPHTASES"/>
</dbReference>
<dbReference type="CDD" id="cd01637">
    <property type="entry name" value="IMPase_like"/>
    <property type="match status" value="1"/>
</dbReference>
<keyword evidence="4" id="KW-1185">Reference proteome</keyword>
<dbReference type="PANTHER" id="PTHR20854">
    <property type="entry name" value="INOSITOL MONOPHOSPHATASE"/>
    <property type="match status" value="1"/>
</dbReference>
<comment type="caution">
    <text evidence="3">The sequence shown here is derived from an EMBL/GenBank/DDBJ whole genome shotgun (WGS) entry which is preliminary data.</text>
</comment>
<comment type="cofactor">
    <cofactor evidence="2">
        <name>Mg(2+)</name>
        <dbReference type="ChEBI" id="CHEBI:18420"/>
    </cofactor>
</comment>
<proteinExistence type="inferred from homology"/>
<feature type="binding site" evidence="2">
    <location>
        <position position="94"/>
    </location>
    <ligand>
        <name>Mg(2+)</name>
        <dbReference type="ChEBI" id="CHEBI:18420"/>
        <label>1</label>
        <note>catalytic</note>
    </ligand>
</feature>
<name>A0A4R3J787_9PROT</name>